<keyword evidence="4 10" id="KW-0732">Signal</keyword>
<dbReference type="Pfam" id="PF13855">
    <property type="entry name" value="LRR_8"/>
    <property type="match status" value="1"/>
</dbReference>
<evidence type="ECO:0000256" key="4">
    <source>
        <dbReference type="ARBA" id="ARBA00022729"/>
    </source>
</evidence>
<evidence type="ECO:0000259" key="11">
    <source>
        <dbReference type="Pfam" id="PF08263"/>
    </source>
</evidence>
<keyword evidence="6" id="KW-1133">Transmembrane helix</keyword>
<keyword evidence="13" id="KW-1185">Reference proteome</keyword>
<protein>
    <recommendedName>
        <fullName evidence="11">Leucine-rich repeat-containing N-terminal plant-type domain-containing protein</fullName>
    </recommendedName>
</protein>
<dbReference type="SMART" id="SM00369">
    <property type="entry name" value="LRR_TYP"/>
    <property type="match status" value="2"/>
</dbReference>
<keyword evidence="7" id="KW-0472">Membrane</keyword>
<dbReference type="InterPro" id="IPR003591">
    <property type="entry name" value="Leu-rich_rpt_typical-subtyp"/>
</dbReference>
<evidence type="ECO:0000256" key="8">
    <source>
        <dbReference type="ARBA" id="ARBA00023170"/>
    </source>
</evidence>
<evidence type="ECO:0000256" key="9">
    <source>
        <dbReference type="ARBA" id="ARBA00023180"/>
    </source>
</evidence>
<evidence type="ECO:0000256" key="10">
    <source>
        <dbReference type="SAM" id="SignalP"/>
    </source>
</evidence>
<feature type="signal peptide" evidence="10">
    <location>
        <begin position="1"/>
        <end position="26"/>
    </location>
</feature>
<dbReference type="PANTHER" id="PTHR47986:SF10">
    <property type="entry name" value="RECEPTOR-LIKE KINASE TMK4"/>
    <property type="match status" value="1"/>
</dbReference>
<evidence type="ECO:0000256" key="5">
    <source>
        <dbReference type="ARBA" id="ARBA00022737"/>
    </source>
</evidence>
<dbReference type="InterPro" id="IPR032675">
    <property type="entry name" value="LRR_dom_sf"/>
</dbReference>
<organism evidence="12 13">
    <name type="scientific">Hibiscus syriacus</name>
    <name type="common">Rose of Sharon</name>
    <dbReference type="NCBI Taxonomy" id="106335"/>
    <lineage>
        <taxon>Eukaryota</taxon>
        <taxon>Viridiplantae</taxon>
        <taxon>Streptophyta</taxon>
        <taxon>Embryophyta</taxon>
        <taxon>Tracheophyta</taxon>
        <taxon>Spermatophyta</taxon>
        <taxon>Magnoliopsida</taxon>
        <taxon>eudicotyledons</taxon>
        <taxon>Gunneridae</taxon>
        <taxon>Pentapetalae</taxon>
        <taxon>rosids</taxon>
        <taxon>malvids</taxon>
        <taxon>Malvales</taxon>
        <taxon>Malvaceae</taxon>
        <taxon>Malvoideae</taxon>
        <taxon>Hibiscus</taxon>
    </lineage>
</organism>
<keyword evidence="5" id="KW-0677">Repeat</keyword>
<feature type="chain" id="PRO_5025501247" description="Leucine-rich repeat-containing N-terminal plant-type domain-containing protein" evidence="10">
    <location>
        <begin position="27"/>
        <end position="318"/>
    </location>
</feature>
<evidence type="ECO:0000256" key="6">
    <source>
        <dbReference type="ARBA" id="ARBA00022989"/>
    </source>
</evidence>
<keyword evidence="8" id="KW-0675">Receptor</keyword>
<dbReference type="AlphaFoldDB" id="A0A6A2Z4B3"/>
<evidence type="ECO:0000313" key="12">
    <source>
        <dbReference type="EMBL" id="KAE8686269.1"/>
    </source>
</evidence>
<keyword evidence="3" id="KW-0812">Transmembrane</keyword>
<evidence type="ECO:0000256" key="2">
    <source>
        <dbReference type="ARBA" id="ARBA00022614"/>
    </source>
</evidence>
<dbReference type="InterPro" id="IPR013210">
    <property type="entry name" value="LRR_N_plant-typ"/>
</dbReference>
<accession>A0A6A2Z4B3</accession>
<reference evidence="12" key="1">
    <citation type="submission" date="2019-09" db="EMBL/GenBank/DDBJ databases">
        <title>Draft genome information of white flower Hibiscus syriacus.</title>
        <authorList>
            <person name="Kim Y.-M."/>
        </authorList>
    </citation>
    <scope>NUCLEOTIDE SEQUENCE [LARGE SCALE GENOMIC DNA]</scope>
    <source>
        <strain evidence="12">YM2019G1</strain>
    </source>
</reference>
<dbReference type="Gene3D" id="3.80.10.10">
    <property type="entry name" value="Ribonuclease Inhibitor"/>
    <property type="match status" value="1"/>
</dbReference>
<dbReference type="EMBL" id="VEPZ02001220">
    <property type="protein sequence ID" value="KAE8686269.1"/>
    <property type="molecule type" value="Genomic_DNA"/>
</dbReference>
<evidence type="ECO:0000313" key="13">
    <source>
        <dbReference type="Proteomes" id="UP000436088"/>
    </source>
</evidence>
<name>A0A6A2Z4B3_HIBSY</name>
<dbReference type="Pfam" id="PF00560">
    <property type="entry name" value="LRR_1"/>
    <property type="match status" value="2"/>
</dbReference>
<dbReference type="InterPro" id="IPR001611">
    <property type="entry name" value="Leu-rich_rpt"/>
</dbReference>
<dbReference type="Pfam" id="PF08263">
    <property type="entry name" value="LRRNT_2"/>
    <property type="match status" value="1"/>
</dbReference>
<evidence type="ECO:0000256" key="1">
    <source>
        <dbReference type="ARBA" id="ARBA00004167"/>
    </source>
</evidence>
<dbReference type="SUPFAM" id="SSF52058">
    <property type="entry name" value="L domain-like"/>
    <property type="match status" value="1"/>
</dbReference>
<sequence length="318" mass="35320">MAFLKFSASFFLLFLLFSLFSVISRGDNDDDDSASMAKLASALQPLPQNWSTNSSSSYCQWLGVKCDSSMHVLQINLNAKNLYGSLPSEFPPLPSLHVHHISMNKLTGSLPSLTKLPLLKKLYLNKNKFKTIPPGFFQGLTGNLQVLNLGDNPFLGTWMIPLEFSKFRNLTAFSAYSSNLEGSIPDIFGSLGALTNLRLHLNNLTGSLPPSFSKSKIKYLNLRMQKVGLTGTIDVLSNMTCLSRVRLQYNRLTGSIPDLSNCETLETLDLQYNNFIGVFPWPLISHPSLKVISVNKNRLQGRCPSITVTKYVSLFANN</sequence>
<comment type="subcellular location">
    <subcellularLocation>
        <location evidence="1">Membrane</location>
        <topology evidence="1">Single-pass membrane protein</topology>
    </subcellularLocation>
</comment>
<evidence type="ECO:0000256" key="3">
    <source>
        <dbReference type="ARBA" id="ARBA00022692"/>
    </source>
</evidence>
<dbReference type="InterPro" id="IPR052422">
    <property type="entry name" value="Auxin_Ser/Thr_Kinase"/>
</dbReference>
<keyword evidence="9" id="KW-0325">Glycoprotein</keyword>
<gene>
    <name evidence="12" type="ORF">F3Y22_tig00111070pilonHSYRG00077</name>
</gene>
<feature type="domain" description="Leucine-rich repeat-containing N-terminal plant-type" evidence="11">
    <location>
        <begin position="30"/>
        <end position="67"/>
    </location>
</feature>
<dbReference type="PANTHER" id="PTHR47986">
    <property type="entry name" value="OSJNBA0070M12.3 PROTEIN"/>
    <property type="match status" value="1"/>
</dbReference>
<evidence type="ECO:0000256" key="7">
    <source>
        <dbReference type="ARBA" id="ARBA00023136"/>
    </source>
</evidence>
<proteinExistence type="predicted"/>
<keyword evidence="2" id="KW-0433">Leucine-rich repeat</keyword>
<dbReference type="GO" id="GO:0016020">
    <property type="term" value="C:membrane"/>
    <property type="evidence" value="ECO:0007669"/>
    <property type="project" value="UniProtKB-SubCell"/>
</dbReference>
<dbReference type="Proteomes" id="UP000436088">
    <property type="component" value="Unassembled WGS sequence"/>
</dbReference>
<comment type="caution">
    <text evidence="12">The sequence shown here is derived from an EMBL/GenBank/DDBJ whole genome shotgun (WGS) entry which is preliminary data.</text>
</comment>